<organism evidence="2 3">
    <name type="scientific">Paraburkholderia edwinii</name>
    <dbReference type="NCBI Taxonomy" id="2861782"/>
    <lineage>
        <taxon>Bacteria</taxon>
        <taxon>Pseudomonadati</taxon>
        <taxon>Pseudomonadota</taxon>
        <taxon>Betaproteobacteria</taxon>
        <taxon>Burkholderiales</taxon>
        <taxon>Burkholderiaceae</taxon>
        <taxon>Paraburkholderia</taxon>
    </lineage>
</organism>
<dbReference type="Proteomes" id="UP000826462">
    <property type="component" value="Chromosome 1"/>
</dbReference>
<evidence type="ECO:0000313" key="2">
    <source>
        <dbReference type="EMBL" id="QYD67898.1"/>
    </source>
</evidence>
<evidence type="ECO:0000313" key="3">
    <source>
        <dbReference type="Proteomes" id="UP000826462"/>
    </source>
</evidence>
<keyword evidence="3" id="KW-1185">Reference proteome</keyword>
<proteinExistence type="predicted"/>
<accession>A0ABX8ULQ7</accession>
<reference evidence="2 3" key="1">
    <citation type="submission" date="2021-07" db="EMBL/GenBank/DDBJ databases">
        <title>Paraburkholderia edwinii protects Aspergillus sp. from phenazines by acting as a toxin sponge.</title>
        <authorList>
            <person name="Dahlstrom K.M."/>
            <person name="Newman D.K."/>
        </authorList>
    </citation>
    <scope>NUCLEOTIDE SEQUENCE [LARGE SCALE GENOMIC DNA]</scope>
    <source>
        <strain evidence="2 3">Pe01</strain>
    </source>
</reference>
<feature type="region of interest" description="Disordered" evidence="1">
    <location>
        <begin position="38"/>
        <end position="66"/>
    </location>
</feature>
<protein>
    <submittedName>
        <fullName evidence="2">Uncharacterized protein</fullName>
    </submittedName>
</protein>
<sequence>MVGMTRSIAVLTDIEPNPSKGKKSFPRLHLNDFTMRLVAPQSNQNQKKGPAERDAMHPYPQSQSRHAFRNNDITPEQFSNARPLAALRNVQSIDEFSSHAIALLQL</sequence>
<name>A0ABX8ULQ7_9BURK</name>
<feature type="region of interest" description="Disordered" evidence="1">
    <location>
        <begin position="1"/>
        <end position="26"/>
    </location>
</feature>
<gene>
    <name evidence="2" type="ORF">KZJ38_16465</name>
</gene>
<dbReference type="EMBL" id="CP080095">
    <property type="protein sequence ID" value="QYD67898.1"/>
    <property type="molecule type" value="Genomic_DNA"/>
</dbReference>
<evidence type="ECO:0000256" key="1">
    <source>
        <dbReference type="SAM" id="MobiDB-lite"/>
    </source>
</evidence>
<dbReference type="RefSeq" id="WP_219797238.1">
    <property type="nucleotide sequence ID" value="NZ_CP080095.1"/>
</dbReference>